<evidence type="ECO:0000256" key="5">
    <source>
        <dbReference type="ARBA" id="ARBA00024227"/>
    </source>
</evidence>
<dbReference type="EMBL" id="UFSP01000001">
    <property type="protein sequence ID" value="SSY95148.1"/>
    <property type="molecule type" value="Genomic_DNA"/>
</dbReference>
<dbReference type="STRING" id="732.ADJ80_06910"/>
<dbReference type="PANTHER" id="PTHR12835">
    <property type="entry name" value="BIOTIN PROTEIN LIGASE"/>
    <property type="match status" value="1"/>
</dbReference>
<dbReference type="InterPro" id="IPR008988">
    <property type="entry name" value="Transcriptional_repressor_C"/>
</dbReference>
<evidence type="ECO:0000256" key="1">
    <source>
        <dbReference type="ARBA" id="ARBA00022598"/>
    </source>
</evidence>
<protein>
    <recommendedName>
        <fullName evidence="5">biotin--[biotin carboxyl-carrier protein] ligase</fullName>
        <ecNumber evidence="5">6.3.4.15</ecNumber>
    </recommendedName>
</protein>
<keyword evidence="3" id="KW-0067">ATP-binding</keyword>
<dbReference type="Gene3D" id="2.30.30.100">
    <property type="match status" value="1"/>
</dbReference>
<dbReference type="Gene3D" id="3.30.930.10">
    <property type="entry name" value="Bira Bifunctional Protein, Domain 2"/>
    <property type="match status" value="1"/>
</dbReference>
<dbReference type="RefSeq" id="WP_005703370.1">
    <property type="nucleotide sequence ID" value="NZ_MAQF01000031.1"/>
</dbReference>
<keyword evidence="1" id="KW-0436">Ligase</keyword>
<keyword evidence="4" id="KW-0092">Biotin</keyword>
<dbReference type="PANTHER" id="PTHR12835:SF5">
    <property type="entry name" value="BIOTIN--PROTEIN LIGASE"/>
    <property type="match status" value="1"/>
</dbReference>
<dbReference type="InterPro" id="IPR004143">
    <property type="entry name" value="BPL_LPL_catalytic"/>
</dbReference>
<dbReference type="SUPFAM" id="SSF55681">
    <property type="entry name" value="Class II aaRS and biotin synthetases"/>
    <property type="match status" value="1"/>
</dbReference>
<dbReference type="Pfam" id="PF02237">
    <property type="entry name" value="BPL_C"/>
    <property type="match status" value="1"/>
</dbReference>
<dbReference type="CDD" id="cd16442">
    <property type="entry name" value="BPL"/>
    <property type="match status" value="1"/>
</dbReference>
<dbReference type="GO" id="GO:0005524">
    <property type="term" value="F:ATP binding"/>
    <property type="evidence" value="ECO:0007669"/>
    <property type="project" value="UniProtKB-KW"/>
</dbReference>
<evidence type="ECO:0000259" key="7">
    <source>
        <dbReference type="PROSITE" id="PS51733"/>
    </source>
</evidence>
<dbReference type="GO" id="GO:0004077">
    <property type="term" value="F:biotin--[biotin carboxyl-carrier protein] ligase activity"/>
    <property type="evidence" value="ECO:0007669"/>
    <property type="project" value="UniProtKB-EC"/>
</dbReference>
<accession>A0A336N4M6</accession>
<dbReference type="EC" id="6.3.4.15" evidence="5"/>
<dbReference type="NCBIfam" id="NF008847">
    <property type="entry name" value="PRK11886.1-2"/>
    <property type="match status" value="1"/>
</dbReference>
<proteinExistence type="predicted"/>
<evidence type="ECO:0000256" key="2">
    <source>
        <dbReference type="ARBA" id="ARBA00022741"/>
    </source>
</evidence>
<name>A0A336N4M6_AGGAP</name>
<dbReference type="InterPro" id="IPR003142">
    <property type="entry name" value="BPL_C"/>
</dbReference>
<dbReference type="Pfam" id="PF03099">
    <property type="entry name" value="BPL_LplA_LipB"/>
    <property type="match status" value="1"/>
</dbReference>
<evidence type="ECO:0000256" key="3">
    <source>
        <dbReference type="ARBA" id="ARBA00022840"/>
    </source>
</evidence>
<dbReference type="InterPro" id="IPR004408">
    <property type="entry name" value="Biotin_CoA_COase_ligase"/>
</dbReference>
<organism evidence="8 9">
    <name type="scientific">Aggregatibacter aphrophilus</name>
    <name type="common">Haemophilus aphrophilus</name>
    <dbReference type="NCBI Taxonomy" id="732"/>
    <lineage>
        <taxon>Bacteria</taxon>
        <taxon>Pseudomonadati</taxon>
        <taxon>Pseudomonadota</taxon>
        <taxon>Gammaproteobacteria</taxon>
        <taxon>Pasteurellales</taxon>
        <taxon>Pasteurellaceae</taxon>
        <taxon>Aggregatibacter</taxon>
    </lineage>
</organism>
<gene>
    <name evidence="8" type="primary">birA</name>
    <name evidence="8" type="ORF">NCTC5908_01213</name>
</gene>
<reference evidence="8 9" key="1">
    <citation type="submission" date="2018-06" db="EMBL/GenBank/DDBJ databases">
        <authorList>
            <consortium name="Pathogen Informatics"/>
            <person name="Doyle S."/>
        </authorList>
    </citation>
    <scope>NUCLEOTIDE SEQUENCE [LARGE SCALE GENOMIC DNA]</scope>
    <source>
        <strain evidence="8 9">NCTC5908</strain>
    </source>
</reference>
<dbReference type="GO" id="GO:0005737">
    <property type="term" value="C:cytoplasm"/>
    <property type="evidence" value="ECO:0007669"/>
    <property type="project" value="TreeGrafter"/>
</dbReference>
<evidence type="ECO:0000256" key="4">
    <source>
        <dbReference type="ARBA" id="ARBA00023267"/>
    </source>
</evidence>
<keyword evidence="2" id="KW-0547">Nucleotide-binding</keyword>
<dbReference type="Proteomes" id="UP000253728">
    <property type="component" value="Unassembled WGS sequence"/>
</dbReference>
<feature type="domain" description="BPL/LPL catalytic" evidence="7">
    <location>
        <begin position="59"/>
        <end position="244"/>
    </location>
</feature>
<dbReference type="InterPro" id="IPR045864">
    <property type="entry name" value="aa-tRNA-synth_II/BPL/LPL"/>
</dbReference>
<dbReference type="NCBIfam" id="TIGR00121">
    <property type="entry name" value="birA_ligase"/>
    <property type="match status" value="1"/>
</dbReference>
<dbReference type="PROSITE" id="PS51733">
    <property type="entry name" value="BPL_LPL_CATALYTIC"/>
    <property type="match status" value="1"/>
</dbReference>
<dbReference type="SUPFAM" id="SSF50037">
    <property type="entry name" value="C-terminal domain of transcriptional repressors"/>
    <property type="match status" value="1"/>
</dbReference>
<dbReference type="AlphaFoldDB" id="A0A336N4M6"/>
<comment type="catalytic activity">
    <reaction evidence="6">
        <text>biotin + L-lysyl-[protein] + ATP = N(6)-biotinyl-L-lysyl-[protein] + AMP + diphosphate + H(+)</text>
        <dbReference type="Rhea" id="RHEA:11756"/>
        <dbReference type="Rhea" id="RHEA-COMP:9752"/>
        <dbReference type="Rhea" id="RHEA-COMP:10505"/>
        <dbReference type="ChEBI" id="CHEBI:15378"/>
        <dbReference type="ChEBI" id="CHEBI:29969"/>
        <dbReference type="ChEBI" id="CHEBI:30616"/>
        <dbReference type="ChEBI" id="CHEBI:33019"/>
        <dbReference type="ChEBI" id="CHEBI:57586"/>
        <dbReference type="ChEBI" id="CHEBI:83144"/>
        <dbReference type="ChEBI" id="CHEBI:456215"/>
        <dbReference type="EC" id="6.3.4.15"/>
    </reaction>
</comment>
<evidence type="ECO:0000313" key="8">
    <source>
        <dbReference type="EMBL" id="SSY95148.1"/>
    </source>
</evidence>
<evidence type="ECO:0000256" key="6">
    <source>
        <dbReference type="ARBA" id="ARBA00047846"/>
    </source>
</evidence>
<evidence type="ECO:0000313" key="9">
    <source>
        <dbReference type="Proteomes" id="UP000253728"/>
    </source>
</evidence>
<sequence>MAKLIELLIGGVENSLENLTALLGCNKAELLNEVAQLEQQGLCFELEGDHLYLVPELPLLNEQRLAQALQPYHVTLKPVISSTNQYLLDNIETLQKGDLCLAEYQSAGRGRRGRQWISPFAGQIILSFYWQLDPSKPLDGLSSVTGLAIVQSLVELDMYGFQVKWPNDILVNDRKLAGILVEIINRPNGKLNLVIGIGMNVSLGQEKHIDQPWAELSEFFPDIDREQIIIQMVKTIYRYLSHFEQHGIDAEIQQQWLEHDAYFGTEVNVITEKSMISGIDQGINSSGHLCLMTQDGVRYFNAGEVSLRKK</sequence>
<dbReference type="GeneID" id="49634976"/>